<sequence length="100" mass="11515">MKEKNVWLSPEELQHLLQGSLQWIDVASRMTSSRTGIRMANEAIPEKHSVARQVEKIRSVQSEEKEQSSKRLEGQPVIWLLGSVGLLTLSSWFYFVVFSR</sequence>
<dbReference type="AlphaFoldDB" id="A0A2U3KF64"/>
<evidence type="ECO:0000313" key="3">
    <source>
        <dbReference type="Proteomes" id="UP000238916"/>
    </source>
</evidence>
<reference evidence="3" key="1">
    <citation type="submission" date="2018-02" db="EMBL/GenBank/DDBJ databases">
        <authorList>
            <person name="Hausmann B."/>
        </authorList>
    </citation>
    <scope>NUCLEOTIDE SEQUENCE [LARGE SCALE GENOMIC DNA]</scope>
    <source>
        <strain evidence="3">Peat soil MAG SbF1</strain>
    </source>
</reference>
<name>A0A2U3KF64_9FIRM</name>
<keyword evidence="1" id="KW-0472">Membrane</keyword>
<dbReference type="EMBL" id="OMOF01000101">
    <property type="protein sequence ID" value="SPF38170.1"/>
    <property type="molecule type" value="Genomic_DNA"/>
</dbReference>
<dbReference type="Proteomes" id="UP000238916">
    <property type="component" value="Unassembled WGS sequence"/>
</dbReference>
<feature type="transmembrane region" description="Helical" evidence="1">
    <location>
        <begin position="77"/>
        <end position="97"/>
    </location>
</feature>
<proteinExistence type="predicted"/>
<gene>
    <name evidence="2" type="ORF">SBF1_190104</name>
</gene>
<keyword evidence="1" id="KW-0812">Transmembrane</keyword>
<keyword evidence="1" id="KW-1133">Transmembrane helix</keyword>
<organism evidence="2 3">
    <name type="scientific">Candidatus Desulfosporosinus infrequens</name>
    <dbReference type="NCBI Taxonomy" id="2043169"/>
    <lineage>
        <taxon>Bacteria</taxon>
        <taxon>Bacillati</taxon>
        <taxon>Bacillota</taxon>
        <taxon>Clostridia</taxon>
        <taxon>Eubacteriales</taxon>
        <taxon>Desulfitobacteriaceae</taxon>
        <taxon>Desulfosporosinus</taxon>
    </lineage>
</organism>
<accession>A0A2U3KF64</accession>
<dbReference type="OrthoDB" id="1798447at2"/>
<evidence type="ECO:0000313" key="2">
    <source>
        <dbReference type="EMBL" id="SPF38170.1"/>
    </source>
</evidence>
<protein>
    <submittedName>
        <fullName evidence="2">Uncharacterized protein</fullName>
    </submittedName>
</protein>
<evidence type="ECO:0000256" key="1">
    <source>
        <dbReference type="SAM" id="Phobius"/>
    </source>
</evidence>